<keyword evidence="3" id="KW-1185">Reference proteome</keyword>
<evidence type="ECO:0008006" key="4">
    <source>
        <dbReference type="Google" id="ProtNLM"/>
    </source>
</evidence>
<sequence>MGLQHYYRCGMAGLMLGMLLGSSSLQAHPHHWIDVFAEWQFDTKGLISGVKLRWLFDDYYSVLLVDDAVTTGEELQAILNKILSNTAKHHYFLQIEHEGGEASLGTHEQATIGVQNHRIEIEFLLPITVPLDPRHSDIVYQIAEPTYYFEMLHAEESPVIVLKDAPPSCRYRLEPPKPDAALVAYAASLGVNESGGDGLGIQFAETVTIRCE</sequence>
<dbReference type="OrthoDB" id="5781652at2"/>
<dbReference type="Proteomes" id="UP000094769">
    <property type="component" value="Unassembled WGS sequence"/>
</dbReference>
<keyword evidence="1" id="KW-0732">Signal</keyword>
<evidence type="ECO:0000313" key="3">
    <source>
        <dbReference type="Proteomes" id="UP000094769"/>
    </source>
</evidence>
<reference evidence="2 3" key="1">
    <citation type="submission" date="2016-06" db="EMBL/GenBank/DDBJ databases">
        <title>Genome sequence of endosymbiont of Candidatus Endolucinida thiodiazotropha.</title>
        <authorList>
            <person name="Poehlein A."/>
            <person name="Koenig S."/>
            <person name="Heiden S.E."/>
            <person name="Thuermer A."/>
            <person name="Voget S."/>
            <person name="Daniel R."/>
            <person name="Markert S."/>
            <person name="Gros O."/>
            <person name="Schweder T."/>
        </authorList>
    </citation>
    <scope>NUCLEOTIDE SEQUENCE [LARGE SCALE GENOMIC DNA]</scope>
    <source>
        <strain evidence="2 3">COS</strain>
    </source>
</reference>
<accession>A0A7Z1AF62</accession>
<evidence type="ECO:0000256" key="1">
    <source>
        <dbReference type="SAM" id="SignalP"/>
    </source>
</evidence>
<name>A0A7Z1AF62_9GAMM</name>
<dbReference type="InterPro" id="IPR010412">
    <property type="entry name" value="DUF1007"/>
</dbReference>
<dbReference type="AlphaFoldDB" id="A0A7Z1AF62"/>
<dbReference type="Pfam" id="PF06226">
    <property type="entry name" value="DUF1007"/>
    <property type="match status" value="1"/>
</dbReference>
<proteinExistence type="predicted"/>
<evidence type="ECO:0000313" key="2">
    <source>
        <dbReference type="EMBL" id="ODJ87581.1"/>
    </source>
</evidence>
<gene>
    <name evidence="2" type="ORF">CODIS_22930</name>
</gene>
<organism evidence="2 3">
    <name type="scientific">Candidatus Thiodiazotropha endolucinida</name>
    <dbReference type="NCBI Taxonomy" id="1655433"/>
    <lineage>
        <taxon>Bacteria</taxon>
        <taxon>Pseudomonadati</taxon>
        <taxon>Pseudomonadota</taxon>
        <taxon>Gammaproteobacteria</taxon>
        <taxon>Chromatiales</taxon>
        <taxon>Sedimenticolaceae</taxon>
        <taxon>Candidatus Thiodiazotropha</taxon>
    </lineage>
</organism>
<dbReference type="EMBL" id="MARB01000011">
    <property type="protein sequence ID" value="ODJ87581.1"/>
    <property type="molecule type" value="Genomic_DNA"/>
</dbReference>
<comment type="caution">
    <text evidence="2">The sequence shown here is derived from an EMBL/GenBank/DDBJ whole genome shotgun (WGS) entry which is preliminary data.</text>
</comment>
<feature type="chain" id="PRO_5031166485" description="ABC transporter substrate-binding protein" evidence="1">
    <location>
        <begin position="28"/>
        <end position="212"/>
    </location>
</feature>
<feature type="signal peptide" evidence="1">
    <location>
        <begin position="1"/>
        <end position="27"/>
    </location>
</feature>
<protein>
    <recommendedName>
        <fullName evidence="4">ABC transporter substrate-binding protein</fullName>
    </recommendedName>
</protein>